<feature type="region of interest" description="Disordered" evidence="4">
    <location>
        <begin position="521"/>
        <end position="600"/>
    </location>
</feature>
<dbReference type="SUPFAM" id="SSF49899">
    <property type="entry name" value="Concanavalin A-like lectins/glucanases"/>
    <property type="match status" value="1"/>
</dbReference>
<dbReference type="InterPro" id="IPR001870">
    <property type="entry name" value="B30.2/SPRY"/>
</dbReference>
<dbReference type="Gene3D" id="2.60.120.920">
    <property type="match status" value="1"/>
</dbReference>
<dbReference type="PROSITE" id="PS50188">
    <property type="entry name" value="B302_SPRY"/>
    <property type="match status" value="1"/>
</dbReference>
<dbReference type="Proteomes" id="UP000002729">
    <property type="component" value="Unassembled WGS sequence"/>
</dbReference>
<dbReference type="InterPro" id="IPR053822">
    <property type="entry name" value="SDE2-like_dom"/>
</dbReference>
<keyword evidence="7" id="KW-1185">Reference proteome</keyword>
<dbReference type="GO" id="GO:0005737">
    <property type="term" value="C:cytoplasm"/>
    <property type="evidence" value="ECO:0007669"/>
    <property type="project" value="TreeGrafter"/>
</dbReference>
<organism evidence="7">
    <name type="scientific">Aureococcus anophagefferens</name>
    <name type="common">Harmful bloom alga</name>
    <dbReference type="NCBI Taxonomy" id="44056"/>
    <lineage>
        <taxon>Eukaryota</taxon>
        <taxon>Sar</taxon>
        <taxon>Stramenopiles</taxon>
        <taxon>Ochrophyta</taxon>
        <taxon>Pelagophyceae</taxon>
        <taxon>Pelagomonadales</taxon>
        <taxon>Pelagomonadaceae</taxon>
        <taxon>Aureococcus</taxon>
    </lineage>
</organism>
<feature type="domain" description="B30.2/SPRY" evidence="5">
    <location>
        <begin position="346"/>
        <end position="558"/>
    </location>
</feature>
<dbReference type="EMBL" id="GL833122">
    <property type="protein sequence ID" value="EGB11287.1"/>
    <property type="molecule type" value="Genomic_DNA"/>
</dbReference>
<dbReference type="GeneID" id="20227944"/>
<sequence>MTPSADLLVDVPGRGTVTVPGGRAMTAAAVLKSVAPAAMTNKDGAPRLELWFGRRRYAPRDRPDAGELARVVVAGCGLRGGKGGFGAMLRSMGKAGGGTATRDFGACRDLSGRRLRHVNDEIALERWHEARARNEARKRSGGAAVEEDEAPVAGSHGIRGWHLAVPAWAELPKARKPKSEVRKDARNRSWADEEQDVLASGCTTKDFEADVTMVDSVHLGFCIAGGDCYVPASANCNADDDWSGCGATPKLRVGDTLKISAALRPHGRNAWNAYKAERVGFASTKGKRGTREKRVDKHIRQPRYVEEALAKKRDARDKEARRRRDDKGAELEYVGSEAMASSVAAGLLAADRSKKQKRKDDAAKASAFRPANAGSASLVTTCLDTVAGEAELRDGGVAHGRSEFATVAVASVAPVAAGKWYYEATILTGGVVQVGWCAGGFEHDDAEGDGVGDDARSWAFDGCRGRKWTAGADEAYGSGEPWARGDVVGCALDADGGSLSFSDNEAVRVAIDAADFRFPPPPGHAALGRPADAAPEAPAAADAAPEAPAAADAAPEAPAAAPEAPAAAEAAPEAPAAAAPPAPPAPEAAPAPAPEPEAAPKPAYVKRAAVAPAALDLGDHTQASLEALGLDRLKAALLALGLKCGGTSADRASRLLSTRGVDRSAWDKKLLAKPGK</sequence>
<dbReference type="Pfam" id="PF13297">
    <property type="entry name" value="SDE2_2C"/>
    <property type="match status" value="1"/>
</dbReference>
<evidence type="ECO:0000313" key="6">
    <source>
        <dbReference type="EMBL" id="EGB11287.1"/>
    </source>
</evidence>
<keyword evidence="1" id="KW-0479">Metal-binding</keyword>
<dbReference type="eggNOG" id="KOG2243">
    <property type="taxonomic scope" value="Eukaryota"/>
</dbReference>
<dbReference type="OMA" id="TTDFGAC"/>
<gene>
    <name evidence="6" type="ORF">AURANDRAFT_70837</name>
</gene>
<dbReference type="PANTHER" id="PTHR13363">
    <property type="entry name" value="RING FINGER AND SRY DOMAIN-CONTAINING"/>
    <property type="match status" value="1"/>
</dbReference>
<keyword evidence="2" id="KW-0863">Zinc-finger</keyword>
<dbReference type="GO" id="GO:0008270">
    <property type="term" value="F:zinc ion binding"/>
    <property type="evidence" value="ECO:0007669"/>
    <property type="project" value="UniProtKB-KW"/>
</dbReference>
<dbReference type="eggNOG" id="KOG2636">
    <property type="taxonomic scope" value="Eukaryota"/>
</dbReference>
<keyword evidence="3" id="KW-0862">Zinc</keyword>
<name>F0Y0W8_AURAN</name>
<dbReference type="SMART" id="SM00449">
    <property type="entry name" value="SPRY"/>
    <property type="match status" value="1"/>
</dbReference>
<proteinExistence type="predicted"/>
<dbReference type="InParanoid" id="F0Y0W8"/>
<dbReference type="GO" id="GO:0004842">
    <property type="term" value="F:ubiquitin-protein transferase activity"/>
    <property type="evidence" value="ECO:0007669"/>
    <property type="project" value="InterPro"/>
</dbReference>
<dbReference type="Pfam" id="PF00622">
    <property type="entry name" value="SPRY"/>
    <property type="match status" value="1"/>
</dbReference>
<evidence type="ECO:0000256" key="3">
    <source>
        <dbReference type="ARBA" id="ARBA00022833"/>
    </source>
</evidence>
<protein>
    <recommendedName>
        <fullName evidence="5">B30.2/SPRY domain-containing protein</fullName>
    </recommendedName>
</protein>
<feature type="compositionally biased region" description="Low complexity" evidence="4">
    <location>
        <begin position="530"/>
        <end position="577"/>
    </location>
</feature>
<dbReference type="PANTHER" id="PTHR13363:SF5">
    <property type="entry name" value="E3 UBIQUITIN-PROTEIN LIGASE RNF123"/>
    <property type="match status" value="1"/>
</dbReference>
<evidence type="ECO:0000256" key="2">
    <source>
        <dbReference type="ARBA" id="ARBA00022771"/>
    </source>
</evidence>
<dbReference type="Pfam" id="PF22782">
    <property type="entry name" value="SDE2"/>
    <property type="match status" value="1"/>
</dbReference>
<feature type="compositionally biased region" description="Pro residues" evidence="4">
    <location>
        <begin position="578"/>
        <end position="599"/>
    </location>
</feature>
<dbReference type="InterPro" id="IPR013320">
    <property type="entry name" value="ConA-like_dom_sf"/>
</dbReference>
<dbReference type="CDD" id="cd11709">
    <property type="entry name" value="SPRY"/>
    <property type="match status" value="1"/>
</dbReference>
<evidence type="ECO:0000256" key="4">
    <source>
        <dbReference type="SAM" id="MobiDB-lite"/>
    </source>
</evidence>
<dbReference type="OrthoDB" id="258495at2759"/>
<dbReference type="InterPro" id="IPR043136">
    <property type="entry name" value="B30.2/SPRY_sf"/>
</dbReference>
<dbReference type="RefSeq" id="XP_009033672.1">
    <property type="nucleotide sequence ID" value="XM_009035424.1"/>
</dbReference>
<evidence type="ECO:0000313" key="7">
    <source>
        <dbReference type="Proteomes" id="UP000002729"/>
    </source>
</evidence>
<dbReference type="AlphaFoldDB" id="F0Y0W8"/>
<accession>F0Y0W8</accession>
<dbReference type="InterPro" id="IPR045129">
    <property type="entry name" value="RNF123/RKP/RSPRY1"/>
</dbReference>
<dbReference type="KEGG" id="aaf:AURANDRAFT_70837"/>
<dbReference type="InterPro" id="IPR003877">
    <property type="entry name" value="SPRY_dom"/>
</dbReference>
<evidence type="ECO:0000259" key="5">
    <source>
        <dbReference type="PROSITE" id="PS50188"/>
    </source>
</evidence>
<evidence type="ECO:0000256" key="1">
    <source>
        <dbReference type="ARBA" id="ARBA00022723"/>
    </source>
</evidence>
<dbReference type="GO" id="GO:0051603">
    <property type="term" value="P:proteolysis involved in protein catabolic process"/>
    <property type="evidence" value="ECO:0007669"/>
    <property type="project" value="TreeGrafter"/>
</dbReference>
<reference evidence="6 7" key="1">
    <citation type="journal article" date="2011" name="Proc. Natl. Acad. Sci. U.S.A.">
        <title>Niche of harmful alga Aureococcus anophagefferens revealed through ecogenomics.</title>
        <authorList>
            <person name="Gobler C.J."/>
            <person name="Berry D.L."/>
            <person name="Dyhrman S.T."/>
            <person name="Wilhelm S.W."/>
            <person name="Salamov A."/>
            <person name="Lobanov A.V."/>
            <person name="Zhang Y."/>
            <person name="Collier J.L."/>
            <person name="Wurch L.L."/>
            <person name="Kustka A.B."/>
            <person name="Dill B.D."/>
            <person name="Shah M."/>
            <person name="VerBerkmoes N.C."/>
            <person name="Kuo A."/>
            <person name="Terry A."/>
            <person name="Pangilinan J."/>
            <person name="Lindquist E.A."/>
            <person name="Lucas S."/>
            <person name="Paulsen I.T."/>
            <person name="Hattenrath-Lehmann T.K."/>
            <person name="Talmage S.C."/>
            <person name="Walker E.A."/>
            <person name="Koch F."/>
            <person name="Burson A.M."/>
            <person name="Marcoval M.A."/>
            <person name="Tang Y.Z."/>
            <person name="Lecleir G.R."/>
            <person name="Coyne K.J."/>
            <person name="Berg G.M."/>
            <person name="Bertrand E.M."/>
            <person name="Saito M.A."/>
            <person name="Gladyshev V.N."/>
            <person name="Grigoriev I.V."/>
        </authorList>
    </citation>
    <scope>NUCLEOTIDE SEQUENCE [LARGE SCALE GENOMIC DNA]</scope>
    <source>
        <strain evidence="7">CCMP 1984</strain>
    </source>
</reference>
<dbReference type="InterPro" id="IPR025086">
    <property type="entry name" value="SDE2/SF3A3_SAP"/>
</dbReference>
<dbReference type="eggNOG" id="KOG2827">
    <property type="taxonomic scope" value="Eukaryota"/>
</dbReference>